<evidence type="ECO:0000256" key="6">
    <source>
        <dbReference type="ARBA" id="ARBA00022801"/>
    </source>
</evidence>
<keyword evidence="4" id="KW-0645">Protease</keyword>
<organism evidence="13 14">
    <name type="scientific">Anopheles albimanus</name>
    <name type="common">New world malaria mosquito</name>
    <dbReference type="NCBI Taxonomy" id="7167"/>
    <lineage>
        <taxon>Eukaryota</taxon>
        <taxon>Metazoa</taxon>
        <taxon>Ecdysozoa</taxon>
        <taxon>Arthropoda</taxon>
        <taxon>Hexapoda</taxon>
        <taxon>Insecta</taxon>
        <taxon>Pterygota</taxon>
        <taxon>Neoptera</taxon>
        <taxon>Endopterygota</taxon>
        <taxon>Diptera</taxon>
        <taxon>Nematocera</taxon>
        <taxon>Culicoidea</taxon>
        <taxon>Culicidae</taxon>
        <taxon>Anophelinae</taxon>
        <taxon>Anopheles</taxon>
    </lineage>
</organism>
<dbReference type="SMART" id="SM00020">
    <property type="entry name" value="Tryp_SPc"/>
    <property type="match status" value="4"/>
</dbReference>
<protein>
    <recommendedName>
        <fullName evidence="15">CLIP domain-containing serine protease</fullName>
    </recommendedName>
</protein>
<dbReference type="PROSITE" id="PS51888">
    <property type="entry name" value="CLIP"/>
    <property type="match status" value="2"/>
</dbReference>
<evidence type="ECO:0000256" key="8">
    <source>
        <dbReference type="ARBA" id="ARBA00022859"/>
    </source>
</evidence>
<dbReference type="CDD" id="cd00190">
    <property type="entry name" value="Tryp_SPc"/>
    <property type="match status" value="4"/>
</dbReference>
<dbReference type="Pfam" id="PF00089">
    <property type="entry name" value="Trypsin"/>
    <property type="match status" value="4"/>
</dbReference>
<dbReference type="Gene3D" id="3.30.1640.30">
    <property type="match status" value="3"/>
</dbReference>
<accession>A0A182FAQ9</accession>
<sequence>MFCGIANSVGVRLAYLLANTRFPMGGENCTIGEFPWLALMQYENQRGDRKYSCGGSIINNRYVLTAAHCVIGKVERKVGKLVGVRLGEHNTNTDIDCEQEEDEQICADPPIDIGIEMILPHPQYNEQSNANDIALVRLDQTIAFSDFVQPICLPTPDFRSSLTNETLSVTGFGKTLKGKRSAIKQKLAIKVYDHDRCRKLFATKMAVITTNQICAGGEFAKDSCHGDSGGPLMKLQKVWHLEGVVSYGFGCGLEDWPGCTTPRQQRGSCISIYGCESILGFFNGRILSTEDRVFLQGSQCTPTSPTGRQPFVCCPTSGEQPDVTSTVTTPATTGIRVGNNEELVGGLLPNPKRNECGVSIGMRIYGGENADIDEFPWLALMQYENRRGERKYSCGGSLINKRYVLTAAHCVIGEVERKEGKLVGVRLGEYNTNTDIDCVQEEDEQICADPPIDTGIEKVLPHPQYDEPAHLNDIALVRLDKTIVFSDFVQPVCLPLSDFRPSRTDEVNFVTGFGRTLKGKRSVIKQKLGIKVYDHERCKEKYATQKAIITSNQICAGGEFAKDSCHGDSGGPLMKLQKVWYLEGVVSYGNRCGLEDWPGVYTHVPAFMPWVRTQADRIMGFVWFAVVSLCFGAQWYGGVVGQQQGCRTPDHREGLCVPVKDCKSIQDNFFGSDRVLSGDEIDFLNQLRCNSTTVVTICCPDNVVTLNRNVTAPATDDLPSVKNYECGLDSLVSKIVGGSETSLDEFPWYALLQYESKKGIREFKCGGSLINQRYVLTAAHCLANKKLDDGERLVNVRLGDHNTETEEDCSDGFCADPVQDFGFERLIVHELYEKNGKTQHHDIGLIRLDRDVQMNNYVSPVCLPPADFVPTASNTNITVVGFGHTGRRKHSGVKLKAQFPVYDQQECDRKWATVPIIGQQLCAGGIFGIDSCNGDSGGPLMTQRLFWIQEGIVSYGNQCALEGWPGIYTRSIASSARGRIIMASSVAVRSCFVPVLLCCVGALLLSCVPCGSAGGALASGEASEEERPVWEETAVCPIPNEDSPGECRPSVSCAAYTKINDVSSAASVERISFIKQIQCNGTDNVPYVCCPRGSSSYVQPFMNETVSHKNRIASRLAFDPDTCGLQSYMAKIRGGTLAEIDEFPWMAMLLYERENQPLTQACGGSLISRTFVLTAAHCVTGRNVENSNGKLKYVRLREYNVHTDPDCVVENDVKDCSEDKLDLPPQEIIVHPDYNPSTQRNDIALIRIEQTPAYSDFLRAICLPTRNVDSLVVPGQKLSVSGWGRTDMFKEKLGPNALSPIKLKLSLPYMERDRCTKTFRPWNYMLTEGQLCAGGEKAKDTCAGDSGSPLMNFDMKKGQWFISGIVSIGVRNCGVEGLPGVYTNVYHYLPWIRKYVQS</sequence>
<dbReference type="VEuPathDB" id="VectorBase:AALB20_029625"/>
<dbReference type="FunFam" id="2.40.10.10:FF:000002">
    <property type="entry name" value="Transmembrane protease serine"/>
    <property type="match status" value="1"/>
</dbReference>
<dbReference type="InterPro" id="IPR043504">
    <property type="entry name" value="Peptidase_S1_PA_chymotrypsin"/>
</dbReference>
<dbReference type="InterPro" id="IPR009003">
    <property type="entry name" value="Peptidase_S1_PA"/>
</dbReference>
<dbReference type="PROSITE" id="PS50240">
    <property type="entry name" value="TRYPSIN_DOM"/>
    <property type="match status" value="4"/>
</dbReference>
<dbReference type="FunFam" id="3.30.1640.30:FF:000001">
    <property type="entry name" value="Serine protease 7"/>
    <property type="match status" value="1"/>
</dbReference>
<dbReference type="PANTHER" id="PTHR24256">
    <property type="entry name" value="TRYPTASE-RELATED"/>
    <property type="match status" value="1"/>
</dbReference>
<dbReference type="SMART" id="SM00680">
    <property type="entry name" value="CLIP"/>
    <property type="match status" value="3"/>
</dbReference>
<dbReference type="EnsemblMetazoa" id="AALB003589-RA">
    <property type="protein sequence ID" value="AALB003589-PA"/>
    <property type="gene ID" value="AALB003589"/>
</dbReference>
<dbReference type="PROSITE" id="PS00134">
    <property type="entry name" value="TRYPSIN_HIS"/>
    <property type="match status" value="4"/>
</dbReference>
<keyword evidence="10" id="KW-1015">Disulfide bond</keyword>
<dbReference type="FunFam" id="2.40.10.10:FF:000028">
    <property type="entry name" value="Serine protease easter"/>
    <property type="match status" value="4"/>
</dbReference>
<evidence type="ECO:0000256" key="11">
    <source>
        <dbReference type="ARBA" id="ARBA00023180"/>
    </source>
</evidence>
<keyword evidence="5" id="KW-0732">Signal</keyword>
<keyword evidence="6" id="KW-0378">Hydrolase</keyword>
<dbReference type="GO" id="GO:0005576">
    <property type="term" value="C:extracellular region"/>
    <property type="evidence" value="ECO:0007669"/>
    <property type="project" value="UniProtKB-SubCell"/>
</dbReference>
<keyword evidence="9" id="KW-0865">Zymogen</keyword>
<dbReference type="InterPro" id="IPR001254">
    <property type="entry name" value="Trypsin_dom"/>
</dbReference>
<dbReference type="FunFam" id="2.40.10.10:FF:000084">
    <property type="entry name" value="Serine protease easter"/>
    <property type="match status" value="1"/>
</dbReference>
<dbReference type="Gene3D" id="2.40.10.10">
    <property type="entry name" value="Trypsin-like serine proteases"/>
    <property type="match status" value="8"/>
</dbReference>
<keyword evidence="8" id="KW-0391">Immunity</keyword>
<dbReference type="InterPro" id="IPR038565">
    <property type="entry name" value="CLIP_sf"/>
</dbReference>
<proteinExistence type="inferred from homology"/>
<evidence type="ECO:0000256" key="9">
    <source>
        <dbReference type="ARBA" id="ARBA00023145"/>
    </source>
</evidence>
<dbReference type="Pfam" id="PF12032">
    <property type="entry name" value="CLIP"/>
    <property type="match status" value="2"/>
</dbReference>
<reference evidence="13" key="2">
    <citation type="submission" date="2022-08" db="UniProtKB">
        <authorList>
            <consortium name="EnsemblMetazoa"/>
        </authorList>
    </citation>
    <scope>IDENTIFICATION</scope>
    <source>
        <strain evidence="13">STECLA/ALBI9_A</strain>
    </source>
</reference>
<evidence type="ECO:0008006" key="15">
    <source>
        <dbReference type="Google" id="ProtNLM"/>
    </source>
</evidence>
<evidence type="ECO:0000256" key="10">
    <source>
        <dbReference type="ARBA" id="ARBA00023157"/>
    </source>
</evidence>
<dbReference type="GO" id="GO:0006508">
    <property type="term" value="P:proteolysis"/>
    <property type="evidence" value="ECO:0007669"/>
    <property type="project" value="UniProtKB-KW"/>
</dbReference>
<evidence type="ECO:0000256" key="7">
    <source>
        <dbReference type="ARBA" id="ARBA00022825"/>
    </source>
</evidence>
<dbReference type="PRINTS" id="PR00722">
    <property type="entry name" value="CHYMOTRYPSIN"/>
</dbReference>
<dbReference type="InterPro" id="IPR051487">
    <property type="entry name" value="Ser/Thr_Proteases_Immune/Dev"/>
</dbReference>
<comment type="subcellular location">
    <subcellularLocation>
        <location evidence="1">Secreted</location>
    </subcellularLocation>
</comment>
<evidence type="ECO:0000256" key="12">
    <source>
        <dbReference type="ARBA" id="ARBA00024195"/>
    </source>
</evidence>
<evidence type="ECO:0000313" key="14">
    <source>
        <dbReference type="Proteomes" id="UP000069272"/>
    </source>
</evidence>
<dbReference type="VEuPathDB" id="VectorBase:AALB20_031486"/>
<dbReference type="InterPro" id="IPR001314">
    <property type="entry name" value="Peptidase_S1A"/>
</dbReference>
<evidence type="ECO:0000313" key="13">
    <source>
        <dbReference type="EnsemblMetazoa" id="AALB003589-PA"/>
    </source>
</evidence>
<evidence type="ECO:0000256" key="3">
    <source>
        <dbReference type="ARBA" id="ARBA00022588"/>
    </source>
</evidence>
<evidence type="ECO:0000256" key="1">
    <source>
        <dbReference type="ARBA" id="ARBA00004613"/>
    </source>
</evidence>
<evidence type="ECO:0000256" key="5">
    <source>
        <dbReference type="ARBA" id="ARBA00022729"/>
    </source>
</evidence>
<reference evidence="13 14" key="1">
    <citation type="journal article" date="2017" name="G3 (Bethesda)">
        <title>The Physical Genome Mapping of Anopheles albimanus Corrected Scaffold Misassemblies and Identified Interarm Rearrangements in Genus Anopheles.</title>
        <authorList>
            <person name="Artemov G.N."/>
            <person name="Peery A.N."/>
            <person name="Jiang X."/>
            <person name="Tu Z."/>
            <person name="Stegniy V.N."/>
            <person name="Sharakhova M.V."/>
            <person name="Sharakhov I.V."/>
        </authorList>
    </citation>
    <scope>NUCLEOTIDE SEQUENCE [LARGE SCALE GENOMIC DNA]</scope>
    <source>
        <strain evidence="13 14">ALBI9_A</strain>
    </source>
</reference>
<keyword evidence="14" id="KW-1185">Reference proteome</keyword>
<dbReference type="InterPro" id="IPR018114">
    <property type="entry name" value="TRYPSIN_HIS"/>
</dbReference>
<dbReference type="VEuPathDB" id="VectorBase:AALB003589"/>
<dbReference type="GO" id="GO:0045087">
    <property type="term" value="P:innate immune response"/>
    <property type="evidence" value="ECO:0007669"/>
    <property type="project" value="UniProtKB-KW"/>
</dbReference>
<keyword evidence="3" id="KW-0399">Innate immunity</keyword>
<comment type="similarity">
    <text evidence="12">Belongs to the peptidase S1 family. CLIP subfamily.</text>
</comment>
<dbReference type="GO" id="GO:0004252">
    <property type="term" value="F:serine-type endopeptidase activity"/>
    <property type="evidence" value="ECO:0007669"/>
    <property type="project" value="InterPro"/>
</dbReference>
<dbReference type="Proteomes" id="UP000069272">
    <property type="component" value="Chromosome 2R"/>
</dbReference>
<evidence type="ECO:0000256" key="4">
    <source>
        <dbReference type="ARBA" id="ARBA00022670"/>
    </source>
</evidence>
<keyword evidence="11" id="KW-0325">Glycoprotein</keyword>
<dbReference type="PROSITE" id="PS00135">
    <property type="entry name" value="TRYPSIN_SER"/>
    <property type="match status" value="4"/>
</dbReference>
<dbReference type="InterPro" id="IPR022700">
    <property type="entry name" value="CLIP"/>
</dbReference>
<dbReference type="VEuPathDB" id="VectorBase:AALB20_029088"/>
<dbReference type="InterPro" id="IPR033116">
    <property type="entry name" value="TRYPSIN_SER"/>
</dbReference>
<keyword evidence="7" id="KW-0720">Serine protease</keyword>
<keyword evidence="2" id="KW-0964">Secreted</keyword>
<dbReference type="GO" id="GO:0035008">
    <property type="term" value="P:positive regulation of melanization defense response"/>
    <property type="evidence" value="ECO:0007669"/>
    <property type="project" value="UniProtKB-ARBA"/>
</dbReference>
<dbReference type="STRING" id="7167.A0A182FAQ9"/>
<dbReference type="SUPFAM" id="SSF50494">
    <property type="entry name" value="Trypsin-like serine proteases"/>
    <property type="match status" value="4"/>
</dbReference>
<name>A0A182FAQ9_ANOAL</name>
<evidence type="ECO:0000256" key="2">
    <source>
        <dbReference type="ARBA" id="ARBA00022525"/>
    </source>
</evidence>